<protein>
    <submittedName>
        <fullName evidence="2">Uncharacterized protein</fullName>
    </submittedName>
</protein>
<dbReference type="EMBL" id="CAACVS010000450">
    <property type="protein sequence ID" value="VEU42557.1"/>
    <property type="molecule type" value="Genomic_DNA"/>
</dbReference>
<gene>
    <name evidence="2" type="ORF">PSNMU_V1.4_AUG-EV-PASAV3_0094800</name>
</gene>
<evidence type="ECO:0000313" key="2">
    <source>
        <dbReference type="EMBL" id="VEU42557.1"/>
    </source>
</evidence>
<dbReference type="Proteomes" id="UP000291116">
    <property type="component" value="Unassembled WGS sequence"/>
</dbReference>
<evidence type="ECO:0000313" key="3">
    <source>
        <dbReference type="Proteomes" id="UP000291116"/>
    </source>
</evidence>
<reference evidence="2 3" key="1">
    <citation type="submission" date="2019-01" db="EMBL/GenBank/DDBJ databases">
        <authorList>
            <person name="Ferrante I. M."/>
        </authorList>
    </citation>
    <scope>NUCLEOTIDE SEQUENCE [LARGE SCALE GENOMIC DNA]</scope>
    <source>
        <strain evidence="2 3">B856</strain>
    </source>
</reference>
<sequence>MGFKSTLAIAWIPQQMENDDESAKTIGDEMYSRASPHRVKSPRYLLISLGPSYERSEELYLLDFDSIIDDDRDSNCNDIEPKGLSHEKAERMEATLARKLISALMNQPGRGNEESVLQSLPKATSPSFRLYFTAGFKTPDSGVAPTNADDVPATTERHAQSGCTSNALVQENDPPLLGIHVNLTSLKSWIPRKRFPLLQRHYQSRSSSRVQSLVTIRFQRSPLRQQQENYTDEKKIGERLGTTPTTSPQMHPASNELTWMSSSASIKGFRL</sequence>
<accession>A0A448ZKJ2</accession>
<keyword evidence="3" id="KW-1185">Reference proteome</keyword>
<dbReference type="OrthoDB" id="55798at2759"/>
<organism evidence="2 3">
    <name type="scientific">Pseudo-nitzschia multistriata</name>
    <dbReference type="NCBI Taxonomy" id="183589"/>
    <lineage>
        <taxon>Eukaryota</taxon>
        <taxon>Sar</taxon>
        <taxon>Stramenopiles</taxon>
        <taxon>Ochrophyta</taxon>
        <taxon>Bacillariophyta</taxon>
        <taxon>Bacillariophyceae</taxon>
        <taxon>Bacillariophycidae</taxon>
        <taxon>Bacillariales</taxon>
        <taxon>Bacillariaceae</taxon>
        <taxon>Pseudo-nitzschia</taxon>
    </lineage>
</organism>
<evidence type="ECO:0000256" key="1">
    <source>
        <dbReference type="SAM" id="MobiDB-lite"/>
    </source>
</evidence>
<proteinExistence type="predicted"/>
<dbReference type="AlphaFoldDB" id="A0A448ZKJ2"/>
<feature type="region of interest" description="Disordered" evidence="1">
    <location>
        <begin position="224"/>
        <end position="258"/>
    </location>
</feature>
<name>A0A448ZKJ2_9STRA</name>